<dbReference type="WBParaSite" id="ASIM_0000402501-mRNA-1">
    <property type="protein sequence ID" value="ASIM_0000402501-mRNA-1"/>
    <property type="gene ID" value="ASIM_0000402501"/>
</dbReference>
<sequence>MDDQNYDNEPNTGITAGASFTMHGNFRVFARAIMMLNRVGEELYLEPNEEGLALRALNSSKSAYATFLFSSTFFISCDLRSIKNSDYNLCRISMKVCCCIALIIGTTSWHTDFIFRISLS</sequence>
<dbReference type="InterPro" id="IPR046938">
    <property type="entry name" value="DNA_clamp_sf"/>
</dbReference>
<dbReference type="PANTHER" id="PTHR15237:SF0">
    <property type="entry name" value="CELL CYCLE CHECKPOINT CONTROL PROTEIN"/>
    <property type="match status" value="1"/>
</dbReference>
<evidence type="ECO:0000313" key="3">
    <source>
        <dbReference type="WBParaSite" id="ASIM_0000402501-mRNA-1"/>
    </source>
</evidence>
<dbReference type="GO" id="GO:0000076">
    <property type="term" value="P:DNA replication checkpoint signaling"/>
    <property type="evidence" value="ECO:0007669"/>
    <property type="project" value="TreeGrafter"/>
</dbReference>
<dbReference type="GO" id="GO:0071479">
    <property type="term" value="P:cellular response to ionizing radiation"/>
    <property type="evidence" value="ECO:0007669"/>
    <property type="project" value="TreeGrafter"/>
</dbReference>
<dbReference type="Proteomes" id="UP000267096">
    <property type="component" value="Unassembled WGS sequence"/>
</dbReference>
<dbReference type="Gene3D" id="3.70.10.10">
    <property type="match status" value="1"/>
</dbReference>
<evidence type="ECO:0000313" key="1">
    <source>
        <dbReference type="EMBL" id="VDK22495.1"/>
    </source>
</evidence>
<accession>A0A0M3J8W6</accession>
<name>A0A0M3J8W6_ANISI</name>
<dbReference type="GO" id="GO:0030896">
    <property type="term" value="C:checkpoint clamp complex"/>
    <property type="evidence" value="ECO:0007669"/>
    <property type="project" value="InterPro"/>
</dbReference>
<dbReference type="SUPFAM" id="SSF55979">
    <property type="entry name" value="DNA clamp"/>
    <property type="match status" value="1"/>
</dbReference>
<dbReference type="AlphaFoldDB" id="A0A0M3J8W6"/>
<dbReference type="OrthoDB" id="60092at2759"/>
<dbReference type="GO" id="GO:0006281">
    <property type="term" value="P:DNA repair"/>
    <property type="evidence" value="ECO:0007669"/>
    <property type="project" value="TreeGrafter"/>
</dbReference>
<dbReference type="EMBL" id="UYRR01006285">
    <property type="protein sequence ID" value="VDK22495.1"/>
    <property type="molecule type" value="Genomic_DNA"/>
</dbReference>
<proteinExistence type="predicted"/>
<evidence type="ECO:0000313" key="2">
    <source>
        <dbReference type="Proteomes" id="UP000267096"/>
    </source>
</evidence>
<dbReference type="GO" id="GO:0031573">
    <property type="term" value="P:mitotic intra-S DNA damage checkpoint signaling"/>
    <property type="evidence" value="ECO:0007669"/>
    <property type="project" value="TreeGrafter"/>
</dbReference>
<dbReference type="PANTHER" id="PTHR15237">
    <property type="entry name" value="DNA REPAIR PROTEIN RAD9"/>
    <property type="match status" value="1"/>
</dbReference>
<dbReference type="Pfam" id="PF04139">
    <property type="entry name" value="Rad9"/>
    <property type="match status" value="1"/>
</dbReference>
<dbReference type="InterPro" id="IPR007268">
    <property type="entry name" value="Rad9/Ddc1"/>
</dbReference>
<organism evidence="3">
    <name type="scientific">Anisakis simplex</name>
    <name type="common">Herring worm</name>
    <dbReference type="NCBI Taxonomy" id="6269"/>
    <lineage>
        <taxon>Eukaryota</taxon>
        <taxon>Metazoa</taxon>
        <taxon>Ecdysozoa</taxon>
        <taxon>Nematoda</taxon>
        <taxon>Chromadorea</taxon>
        <taxon>Rhabditida</taxon>
        <taxon>Spirurina</taxon>
        <taxon>Ascaridomorpha</taxon>
        <taxon>Ascaridoidea</taxon>
        <taxon>Anisakidae</taxon>
        <taxon>Anisakis</taxon>
        <taxon>Anisakis simplex complex</taxon>
    </lineage>
</organism>
<keyword evidence="2" id="KW-1185">Reference proteome</keyword>
<gene>
    <name evidence="1" type="ORF">ASIM_LOCUS3849</name>
</gene>
<protein>
    <submittedName>
        <fullName evidence="1 3">Uncharacterized protein</fullName>
    </submittedName>
</protein>
<reference evidence="1 2" key="2">
    <citation type="submission" date="2018-11" db="EMBL/GenBank/DDBJ databases">
        <authorList>
            <consortium name="Pathogen Informatics"/>
        </authorList>
    </citation>
    <scope>NUCLEOTIDE SEQUENCE [LARGE SCALE GENOMIC DNA]</scope>
</reference>
<reference evidence="3" key="1">
    <citation type="submission" date="2017-02" db="UniProtKB">
        <authorList>
            <consortium name="WormBaseParasite"/>
        </authorList>
    </citation>
    <scope>IDENTIFICATION</scope>
</reference>